<dbReference type="GO" id="GO:0005507">
    <property type="term" value="F:copper ion binding"/>
    <property type="evidence" value="ECO:0007669"/>
    <property type="project" value="InterPro"/>
</dbReference>
<dbReference type="InterPro" id="IPR036423">
    <property type="entry name" value="SOD-like_Cu/Zn_dom_sf"/>
</dbReference>
<accession>A0A382PMK9</accession>
<organism evidence="2">
    <name type="scientific">marine metagenome</name>
    <dbReference type="NCBI Taxonomy" id="408172"/>
    <lineage>
        <taxon>unclassified sequences</taxon>
        <taxon>metagenomes</taxon>
        <taxon>ecological metagenomes</taxon>
    </lineage>
</organism>
<feature type="domain" description="Superoxide dismutase copper/zinc binding" evidence="1">
    <location>
        <begin position="45"/>
        <end position="183"/>
    </location>
</feature>
<evidence type="ECO:0000259" key="1">
    <source>
        <dbReference type="Pfam" id="PF00080"/>
    </source>
</evidence>
<dbReference type="Gene3D" id="2.60.40.200">
    <property type="entry name" value="Superoxide dismutase, copper/zinc binding domain"/>
    <property type="match status" value="1"/>
</dbReference>
<dbReference type="GO" id="GO:0006801">
    <property type="term" value="P:superoxide metabolic process"/>
    <property type="evidence" value="ECO:0007669"/>
    <property type="project" value="InterPro"/>
</dbReference>
<dbReference type="EMBL" id="UINC01107652">
    <property type="protein sequence ID" value="SVC73191.1"/>
    <property type="molecule type" value="Genomic_DNA"/>
</dbReference>
<name>A0A382PMK9_9ZZZZ</name>
<dbReference type="SUPFAM" id="SSF49329">
    <property type="entry name" value="Cu,Zn superoxide dismutase-like"/>
    <property type="match status" value="1"/>
</dbReference>
<dbReference type="PANTHER" id="PTHR10003">
    <property type="entry name" value="SUPEROXIDE DISMUTASE CU-ZN -RELATED"/>
    <property type="match status" value="1"/>
</dbReference>
<dbReference type="InterPro" id="IPR024134">
    <property type="entry name" value="SOD_Cu/Zn_/chaperone"/>
</dbReference>
<protein>
    <recommendedName>
        <fullName evidence="1">Superoxide dismutase copper/zinc binding domain-containing protein</fullName>
    </recommendedName>
</protein>
<dbReference type="AlphaFoldDB" id="A0A382PMK9"/>
<sequence length="186" mass="19369">MKNRFYCCVSALVIGSALLFSSCSSQNKEIYRARAEIRGAEGSGVSGYADFVQSSKGVVPTVLVTLEVTGLEPGSVHGCHIHENGTCEPTFGAAGGHLDPGPYGMSNPDANHPFHMGDLPNLVADNNGVARFEHRTSRVTLSDGPLTLFDENGSAVIVHVDPDLGTTGQKGGAGGGRLACGTIQKR</sequence>
<dbReference type="InterPro" id="IPR001424">
    <property type="entry name" value="SOD_Cu_Zn_dom"/>
</dbReference>
<dbReference type="PROSITE" id="PS51257">
    <property type="entry name" value="PROKAR_LIPOPROTEIN"/>
    <property type="match status" value="1"/>
</dbReference>
<proteinExistence type="predicted"/>
<gene>
    <name evidence="2" type="ORF">METZ01_LOCUS326045</name>
</gene>
<dbReference type="Pfam" id="PF00080">
    <property type="entry name" value="Sod_Cu"/>
    <property type="match status" value="1"/>
</dbReference>
<evidence type="ECO:0000313" key="2">
    <source>
        <dbReference type="EMBL" id="SVC73191.1"/>
    </source>
</evidence>
<reference evidence="2" key="1">
    <citation type="submission" date="2018-05" db="EMBL/GenBank/DDBJ databases">
        <authorList>
            <person name="Lanie J.A."/>
            <person name="Ng W.-L."/>
            <person name="Kazmierczak K.M."/>
            <person name="Andrzejewski T.M."/>
            <person name="Davidsen T.M."/>
            <person name="Wayne K.J."/>
            <person name="Tettelin H."/>
            <person name="Glass J.I."/>
            <person name="Rusch D."/>
            <person name="Podicherti R."/>
            <person name="Tsui H.-C.T."/>
            <person name="Winkler M.E."/>
        </authorList>
    </citation>
    <scope>NUCLEOTIDE SEQUENCE</scope>
</reference>